<keyword evidence="2" id="KW-1133">Transmembrane helix</keyword>
<keyword evidence="2" id="KW-0812">Transmembrane</keyword>
<gene>
    <name evidence="3" type="ORF">GCM10010307_28270</name>
</gene>
<keyword evidence="2" id="KW-0472">Membrane</keyword>
<dbReference type="EMBL" id="BAAASJ010000030">
    <property type="protein sequence ID" value="GAA2633686.1"/>
    <property type="molecule type" value="Genomic_DNA"/>
</dbReference>
<feature type="region of interest" description="Disordered" evidence="1">
    <location>
        <begin position="1"/>
        <end position="22"/>
    </location>
</feature>
<name>A0ABP6D4R0_9ACTN</name>
<proteinExistence type="predicted"/>
<organism evidence="3 4">
    <name type="scientific">Streptomyces vastus</name>
    <dbReference type="NCBI Taxonomy" id="285451"/>
    <lineage>
        <taxon>Bacteria</taxon>
        <taxon>Bacillati</taxon>
        <taxon>Actinomycetota</taxon>
        <taxon>Actinomycetes</taxon>
        <taxon>Kitasatosporales</taxon>
        <taxon>Streptomycetaceae</taxon>
        <taxon>Streptomyces</taxon>
    </lineage>
</organism>
<evidence type="ECO:0000313" key="4">
    <source>
        <dbReference type="Proteomes" id="UP001500151"/>
    </source>
</evidence>
<evidence type="ECO:0000256" key="2">
    <source>
        <dbReference type="SAM" id="Phobius"/>
    </source>
</evidence>
<reference evidence="4" key="1">
    <citation type="journal article" date="2019" name="Int. J. Syst. Evol. Microbiol.">
        <title>The Global Catalogue of Microorganisms (GCM) 10K type strain sequencing project: providing services to taxonomists for standard genome sequencing and annotation.</title>
        <authorList>
            <consortium name="The Broad Institute Genomics Platform"/>
            <consortium name="The Broad Institute Genome Sequencing Center for Infectious Disease"/>
            <person name="Wu L."/>
            <person name="Ma J."/>
        </authorList>
    </citation>
    <scope>NUCLEOTIDE SEQUENCE [LARGE SCALE GENOMIC DNA]</scope>
    <source>
        <strain evidence="4">JCM 4524</strain>
    </source>
</reference>
<dbReference type="Proteomes" id="UP001500151">
    <property type="component" value="Unassembled WGS sequence"/>
</dbReference>
<comment type="caution">
    <text evidence="3">The sequence shown here is derived from an EMBL/GenBank/DDBJ whole genome shotgun (WGS) entry which is preliminary data.</text>
</comment>
<feature type="compositionally biased region" description="Basic and acidic residues" evidence="1">
    <location>
        <begin position="1"/>
        <end position="11"/>
    </location>
</feature>
<protein>
    <submittedName>
        <fullName evidence="3">Uncharacterized protein</fullName>
    </submittedName>
</protein>
<sequence length="69" mass="7241">MAEIPSCREPDPPPLPLAPPPQALSRAVAPVAPAAPRSKVRRVIGRTGMDTSWFLAFLMVLGLPALLAG</sequence>
<keyword evidence="4" id="KW-1185">Reference proteome</keyword>
<evidence type="ECO:0000313" key="3">
    <source>
        <dbReference type="EMBL" id="GAA2633686.1"/>
    </source>
</evidence>
<feature type="transmembrane region" description="Helical" evidence="2">
    <location>
        <begin position="51"/>
        <end position="68"/>
    </location>
</feature>
<evidence type="ECO:0000256" key="1">
    <source>
        <dbReference type="SAM" id="MobiDB-lite"/>
    </source>
</evidence>
<feature type="compositionally biased region" description="Pro residues" evidence="1">
    <location>
        <begin position="12"/>
        <end position="22"/>
    </location>
</feature>
<accession>A0ABP6D4R0</accession>